<sequence length="51" mass="5815">MNEFLLSVLASLAASVIIYLISKLNKKVKSHSVRKSSFSFELKVKFKKNNQ</sequence>
<protein>
    <recommendedName>
        <fullName evidence="5">Phage protein</fullName>
    </recommendedName>
</protein>
<name>A0A2R4NC47_CLODI</name>
<dbReference type="EMBL" id="CAADAN010000019">
    <property type="protein sequence ID" value="VFD35762.1"/>
    <property type="molecule type" value="Genomic_DNA"/>
</dbReference>
<evidence type="ECO:0000313" key="4">
    <source>
        <dbReference type="Proteomes" id="UP000411588"/>
    </source>
</evidence>
<reference evidence="3 4" key="2">
    <citation type="submission" date="2019-02" db="EMBL/GenBank/DDBJ databases">
        <authorList>
            <consortium name="Pathogen Informatics"/>
        </authorList>
    </citation>
    <scope>NUCLEOTIDE SEQUENCE [LARGE SCALE GENOMIC DNA]</scope>
    <source>
        <strain evidence="3">Clo34</strain>
        <strain evidence="4">clo34</strain>
    </source>
</reference>
<dbReference type="AlphaFoldDB" id="A0A2R4NC47"/>
<dbReference type="Proteomes" id="UP000411588">
    <property type="component" value="Unassembled WGS sequence"/>
</dbReference>
<accession>A0A2R4NC47</accession>
<evidence type="ECO:0000313" key="2">
    <source>
        <dbReference type="EMBL" id="AVX33699.1"/>
    </source>
</evidence>
<reference evidence="2" key="1">
    <citation type="journal article" date="2018" name="Genome Biol. Evol.">
        <title>Two Groups of Cocirculating, Epidemic Clostridiodes difficile Strains Microdiversify through Different Mechanisms.</title>
        <authorList>
            <person name="Murillo T."/>
            <person name="Ramirez-Vargas G."/>
            <person name="Riedel T."/>
            <person name="Overmann J."/>
            <person name="Andersen J.M."/>
            <person name="Guzman-Verri C."/>
            <person name="Chaves-Olarte E."/>
            <person name="Rodriguez C."/>
        </authorList>
    </citation>
    <scope>NUCLEOTIDE SEQUENCE</scope>
    <source>
        <strain evidence="2">LIBA-6289</strain>
        <plasmid evidence="2">LIBA6289</plasmid>
    </source>
</reference>
<dbReference type="NCBIfam" id="NF047374">
    <property type="entry name" value="CD_typeI_toxin"/>
    <property type="match status" value="1"/>
</dbReference>
<keyword evidence="1" id="KW-0472">Membrane</keyword>
<evidence type="ECO:0008006" key="5">
    <source>
        <dbReference type="Google" id="ProtNLM"/>
    </source>
</evidence>
<organism evidence="2">
    <name type="scientific">Clostridioides difficile</name>
    <name type="common">Peptoclostridium difficile</name>
    <dbReference type="NCBI Taxonomy" id="1496"/>
    <lineage>
        <taxon>Bacteria</taxon>
        <taxon>Bacillati</taxon>
        <taxon>Bacillota</taxon>
        <taxon>Clostridia</taxon>
        <taxon>Peptostreptococcales</taxon>
        <taxon>Peptostreptococcaceae</taxon>
        <taxon>Clostridioides</taxon>
    </lineage>
</organism>
<keyword evidence="1" id="KW-0812">Transmembrane</keyword>
<evidence type="ECO:0000256" key="1">
    <source>
        <dbReference type="SAM" id="Phobius"/>
    </source>
</evidence>
<dbReference type="RefSeq" id="WP_032512355.1">
    <property type="nucleotide sequence ID" value="NZ_BIOW01000011.1"/>
</dbReference>
<dbReference type="EMBL" id="MF547664">
    <property type="protein sequence ID" value="AVX33699.1"/>
    <property type="molecule type" value="Genomic_DNA"/>
</dbReference>
<keyword evidence="2" id="KW-0614">Plasmid</keyword>
<gene>
    <name evidence="2" type="ORF">plasmid_LIBA6289_00013</name>
    <name evidence="3" type="ORF">SAMEA1402399_03683</name>
</gene>
<keyword evidence="1" id="KW-1133">Transmembrane helix</keyword>
<geneLocation type="plasmid" evidence="2">
    <name>LIBA6289</name>
</geneLocation>
<feature type="transmembrane region" description="Helical" evidence="1">
    <location>
        <begin position="6"/>
        <end position="25"/>
    </location>
</feature>
<proteinExistence type="predicted"/>
<evidence type="ECO:0000313" key="3">
    <source>
        <dbReference type="EMBL" id="VFD35762.1"/>
    </source>
</evidence>